<dbReference type="WBParaSite" id="ACRNAN_scaffold605.g23523.t1">
    <property type="protein sequence ID" value="ACRNAN_scaffold605.g23523.t1"/>
    <property type="gene ID" value="ACRNAN_scaffold605.g23523"/>
</dbReference>
<organism evidence="1 2">
    <name type="scientific">Acrobeloides nanus</name>
    <dbReference type="NCBI Taxonomy" id="290746"/>
    <lineage>
        <taxon>Eukaryota</taxon>
        <taxon>Metazoa</taxon>
        <taxon>Ecdysozoa</taxon>
        <taxon>Nematoda</taxon>
        <taxon>Chromadorea</taxon>
        <taxon>Rhabditida</taxon>
        <taxon>Tylenchina</taxon>
        <taxon>Cephalobomorpha</taxon>
        <taxon>Cephaloboidea</taxon>
        <taxon>Cephalobidae</taxon>
        <taxon>Acrobeloides</taxon>
    </lineage>
</organism>
<reference evidence="2" key="1">
    <citation type="submission" date="2022-11" db="UniProtKB">
        <authorList>
            <consortium name="WormBaseParasite"/>
        </authorList>
    </citation>
    <scope>IDENTIFICATION</scope>
</reference>
<proteinExistence type="predicted"/>
<dbReference type="AlphaFoldDB" id="A0A914E6K4"/>
<protein>
    <submittedName>
        <fullName evidence="2">Uncharacterized protein</fullName>
    </submittedName>
</protein>
<dbReference type="Proteomes" id="UP000887540">
    <property type="component" value="Unplaced"/>
</dbReference>
<name>A0A914E6K4_9BILA</name>
<accession>A0A914E6K4</accession>
<keyword evidence="1" id="KW-1185">Reference proteome</keyword>
<evidence type="ECO:0000313" key="2">
    <source>
        <dbReference type="WBParaSite" id="ACRNAN_scaffold605.g23523.t1"/>
    </source>
</evidence>
<sequence>MACLMLLGLVNPDRVRDSNQAIEALSKSLSRQNRQDIRLGFLTNWGGIISDEEHDMSYTEFIGNITILIYRAFRNAIWNRKAWEDYLPLLNQVKEMAIENANRRAMVLTVFIQTHKAWRGHHFVWALWAVISIILIWATGEDYEFYGVNEKSRVLVITRTEAKSRIYYSGKRVRIPAPSLNVNPVQVIDNVYYEIFHDSF</sequence>
<evidence type="ECO:0000313" key="1">
    <source>
        <dbReference type="Proteomes" id="UP000887540"/>
    </source>
</evidence>